<reference evidence="3" key="1">
    <citation type="submission" date="2014-04" db="EMBL/GenBank/DDBJ databases">
        <title>Evolutionary Origins and Diversification of the Mycorrhizal Mutualists.</title>
        <authorList>
            <consortium name="DOE Joint Genome Institute"/>
            <consortium name="Mycorrhizal Genomics Consortium"/>
            <person name="Kohler A."/>
            <person name="Kuo A."/>
            <person name="Nagy L.G."/>
            <person name="Floudas D."/>
            <person name="Copeland A."/>
            <person name="Barry K.W."/>
            <person name="Cichocki N."/>
            <person name="Veneault-Fourrey C."/>
            <person name="LaButti K."/>
            <person name="Lindquist E.A."/>
            <person name="Lipzen A."/>
            <person name="Lundell T."/>
            <person name="Morin E."/>
            <person name="Murat C."/>
            <person name="Riley R."/>
            <person name="Ohm R."/>
            <person name="Sun H."/>
            <person name="Tunlid A."/>
            <person name="Henrissat B."/>
            <person name="Grigoriev I.V."/>
            <person name="Hibbett D.S."/>
            <person name="Martin F."/>
        </authorList>
    </citation>
    <scope>NUCLEOTIDE SEQUENCE [LARGE SCALE GENOMIC DNA]</scope>
    <source>
        <strain evidence="3">FD-334 SS-4</strain>
    </source>
</reference>
<protein>
    <recommendedName>
        <fullName evidence="4">G-protein coupled receptors family 1 profile domain-containing protein</fullName>
    </recommendedName>
</protein>
<dbReference type="Proteomes" id="UP000054270">
    <property type="component" value="Unassembled WGS sequence"/>
</dbReference>
<dbReference type="OrthoDB" id="2641762at2759"/>
<name>A0A0D2LWF0_HYPSF</name>
<keyword evidence="3" id="KW-1185">Reference proteome</keyword>
<keyword evidence="1" id="KW-0812">Transmembrane</keyword>
<sequence>MSANASITDPSTWGPVGEDSLAILNDELNLIGSTVLCSVAYGAILPLYFICAQELCLQVQKADRRRQSLINLACITLLLVFSTLYVASNAYTTQLAYVNDRNFPGGPAVYAATIFYLPVSIMGLCSFFAINWITDLVLIWRLYTVYGGQRIAKLVVILPSLMFLGSLAMSLVVLDESVHVGESFWSNTATKFVLGYYSLTVALTILSTGLLLARLLLVRNQTIKVLGHSESSAQYLTVAAILVESSAIYTIWAIIFIGLYAVNSPYQDIFLSTISAVQVIALLMIMFRVTRGTAWRQTTVGEMTSQNSMAFNRVVKISVASRSNYESEGNTTIGREMEFTRDVEFTSSELELREIKKSTQNSYE</sequence>
<feature type="transmembrane region" description="Helical" evidence="1">
    <location>
        <begin position="108"/>
        <end position="133"/>
    </location>
</feature>
<feature type="transmembrane region" description="Helical" evidence="1">
    <location>
        <begin position="238"/>
        <end position="263"/>
    </location>
</feature>
<gene>
    <name evidence="2" type="ORF">HYPSUDRAFT_194595</name>
</gene>
<feature type="transmembrane region" description="Helical" evidence="1">
    <location>
        <begin position="194"/>
        <end position="217"/>
    </location>
</feature>
<dbReference type="EMBL" id="KN817652">
    <property type="protein sequence ID" value="KJA15168.1"/>
    <property type="molecule type" value="Genomic_DNA"/>
</dbReference>
<keyword evidence="1" id="KW-1133">Transmembrane helix</keyword>
<organism evidence="2 3">
    <name type="scientific">Hypholoma sublateritium (strain FD-334 SS-4)</name>
    <dbReference type="NCBI Taxonomy" id="945553"/>
    <lineage>
        <taxon>Eukaryota</taxon>
        <taxon>Fungi</taxon>
        <taxon>Dikarya</taxon>
        <taxon>Basidiomycota</taxon>
        <taxon>Agaricomycotina</taxon>
        <taxon>Agaricomycetes</taxon>
        <taxon>Agaricomycetidae</taxon>
        <taxon>Agaricales</taxon>
        <taxon>Agaricineae</taxon>
        <taxon>Strophariaceae</taxon>
        <taxon>Hypholoma</taxon>
    </lineage>
</organism>
<evidence type="ECO:0008006" key="4">
    <source>
        <dbReference type="Google" id="ProtNLM"/>
    </source>
</evidence>
<feature type="transmembrane region" description="Helical" evidence="1">
    <location>
        <begin position="269"/>
        <end position="287"/>
    </location>
</feature>
<keyword evidence="1" id="KW-0472">Membrane</keyword>
<feature type="transmembrane region" description="Helical" evidence="1">
    <location>
        <begin position="69"/>
        <end position="88"/>
    </location>
</feature>
<dbReference type="STRING" id="945553.A0A0D2LWF0"/>
<evidence type="ECO:0000313" key="2">
    <source>
        <dbReference type="EMBL" id="KJA15168.1"/>
    </source>
</evidence>
<feature type="transmembrane region" description="Helical" evidence="1">
    <location>
        <begin position="154"/>
        <end position="174"/>
    </location>
</feature>
<dbReference type="AlphaFoldDB" id="A0A0D2LWF0"/>
<evidence type="ECO:0000313" key="3">
    <source>
        <dbReference type="Proteomes" id="UP000054270"/>
    </source>
</evidence>
<evidence type="ECO:0000256" key="1">
    <source>
        <dbReference type="SAM" id="Phobius"/>
    </source>
</evidence>
<feature type="transmembrane region" description="Helical" evidence="1">
    <location>
        <begin position="30"/>
        <end position="49"/>
    </location>
</feature>
<proteinExistence type="predicted"/>
<accession>A0A0D2LWF0</accession>
<dbReference type="OMA" id="MESIWLF"/>